<keyword evidence="2" id="KW-0812">Transmembrane</keyword>
<evidence type="ECO:0000256" key="2">
    <source>
        <dbReference type="SAM" id="Phobius"/>
    </source>
</evidence>
<dbReference type="EMBL" id="FTOE01000001">
    <property type="protein sequence ID" value="SIS47352.1"/>
    <property type="molecule type" value="Genomic_DNA"/>
</dbReference>
<keyword evidence="2" id="KW-1133">Transmembrane helix</keyword>
<accession>A0A1N7JD87</accession>
<evidence type="ECO:0000313" key="5">
    <source>
        <dbReference type="Proteomes" id="UP000185999"/>
    </source>
</evidence>
<keyword evidence="5" id="KW-1185">Reference proteome</keyword>
<feature type="domain" description="Bacterial sugar transferase" evidence="3">
    <location>
        <begin position="3"/>
        <end position="172"/>
    </location>
</feature>
<feature type="transmembrane region" description="Helical" evidence="2">
    <location>
        <begin position="7"/>
        <end position="30"/>
    </location>
</feature>
<keyword evidence="2" id="KW-0472">Membrane</keyword>
<comment type="similarity">
    <text evidence="1">Belongs to the bacterial sugar transferase family.</text>
</comment>
<organism evidence="4 5">
    <name type="scientific">Neptunomonas antarctica</name>
    <dbReference type="NCBI Taxonomy" id="619304"/>
    <lineage>
        <taxon>Bacteria</taxon>
        <taxon>Pseudomonadati</taxon>
        <taxon>Pseudomonadota</taxon>
        <taxon>Gammaproteobacteria</taxon>
        <taxon>Oceanospirillales</taxon>
        <taxon>Oceanospirillaceae</taxon>
        <taxon>Neptunomonas</taxon>
    </lineage>
</organism>
<gene>
    <name evidence="4" type="ORF">SAMN05421760_101988</name>
</gene>
<keyword evidence="4" id="KW-0808">Transferase</keyword>
<dbReference type="PANTHER" id="PTHR30576">
    <property type="entry name" value="COLANIC BIOSYNTHESIS UDP-GLUCOSE LIPID CARRIER TRANSFERASE"/>
    <property type="match status" value="1"/>
</dbReference>
<sequence>MLRIFDVVFALLGLVCGFPVLLVIYILGLFDTGSPLFLQERVGRNKKPFTLAKFRTMKVDTASVASHLASSSSITKLGGFLRKTKLDELPQLWNVLKGEMSLVGPRPNLYNQEKLISERDALGVYAVRPGITGLAQISEIDMSTPQLLAKTDAQMIREMSLINYFQYIFKTVAGKGAGDRVQS</sequence>
<reference evidence="5" key="1">
    <citation type="submission" date="2017-01" db="EMBL/GenBank/DDBJ databases">
        <authorList>
            <person name="Varghese N."/>
            <person name="Submissions S."/>
        </authorList>
    </citation>
    <scope>NUCLEOTIDE SEQUENCE [LARGE SCALE GENOMIC DNA]</scope>
    <source>
        <strain evidence="5">DSM 22306</strain>
    </source>
</reference>
<dbReference type="STRING" id="619304.SAMN05421760_101988"/>
<dbReference type="GO" id="GO:0016780">
    <property type="term" value="F:phosphotransferase activity, for other substituted phosphate groups"/>
    <property type="evidence" value="ECO:0007669"/>
    <property type="project" value="TreeGrafter"/>
</dbReference>
<name>A0A1N7JD87_9GAMM</name>
<evidence type="ECO:0000259" key="3">
    <source>
        <dbReference type="Pfam" id="PF02397"/>
    </source>
</evidence>
<dbReference type="PANTHER" id="PTHR30576:SF10">
    <property type="entry name" value="SLL5057 PROTEIN"/>
    <property type="match status" value="1"/>
</dbReference>
<dbReference type="Pfam" id="PF02397">
    <property type="entry name" value="Bac_transf"/>
    <property type="match status" value="1"/>
</dbReference>
<protein>
    <submittedName>
        <fullName evidence="4">Sugar transferase involved in LPS biosynthesis (Colanic, teichoic acid)</fullName>
    </submittedName>
</protein>
<dbReference type="OrthoDB" id="9808602at2"/>
<evidence type="ECO:0000256" key="1">
    <source>
        <dbReference type="ARBA" id="ARBA00006464"/>
    </source>
</evidence>
<dbReference type="RefSeq" id="WP_054343115.1">
    <property type="nucleotide sequence ID" value="NZ_FTOE01000001.1"/>
</dbReference>
<dbReference type="Proteomes" id="UP000185999">
    <property type="component" value="Unassembled WGS sequence"/>
</dbReference>
<evidence type="ECO:0000313" key="4">
    <source>
        <dbReference type="EMBL" id="SIS47352.1"/>
    </source>
</evidence>
<proteinExistence type="inferred from homology"/>
<dbReference type="InterPro" id="IPR003362">
    <property type="entry name" value="Bact_transf"/>
</dbReference>
<dbReference type="AlphaFoldDB" id="A0A1N7JD87"/>